<evidence type="ECO:0000313" key="12">
    <source>
        <dbReference type="Proteomes" id="UP000295151"/>
    </source>
</evidence>
<comment type="cofactor">
    <cofactor evidence="9">
        <name>Mg(2+)</name>
        <dbReference type="ChEBI" id="CHEBI:18420"/>
    </cofactor>
</comment>
<dbReference type="InterPro" id="IPR004821">
    <property type="entry name" value="Cyt_trans-like"/>
</dbReference>
<dbReference type="SUPFAM" id="SSF52374">
    <property type="entry name" value="Nucleotidylyl transferase"/>
    <property type="match status" value="1"/>
</dbReference>
<dbReference type="GO" id="GO:0005737">
    <property type="term" value="C:cytoplasm"/>
    <property type="evidence" value="ECO:0007669"/>
    <property type="project" value="UniProtKB-SubCell"/>
</dbReference>
<evidence type="ECO:0000256" key="8">
    <source>
        <dbReference type="ARBA" id="ARBA00029346"/>
    </source>
</evidence>
<evidence type="ECO:0000256" key="3">
    <source>
        <dbReference type="ARBA" id="ARBA00022695"/>
    </source>
</evidence>
<evidence type="ECO:0000256" key="1">
    <source>
        <dbReference type="ARBA" id="ARBA00022490"/>
    </source>
</evidence>
<dbReference type="PRINTS" id="PR01020">
    <property type="entry name" value="LPSBIOSNTHSS"/>
</dbReference>
<comment type="pathway">
    <text evidence="9">Cofactor biosynthesis; coenzyme A biosynthesis; CoA from (R)-pantothenate: step 4/5.</text>
</comment>
<feature type="domain" description="Cytidyltransferase-like" evidence="10">
    <location>
        <begin position="5"/>
        <end position="132"/>
    </location>
</feature>
<dbReference type="GO" id="GO:0004595">
    <property type="term" value="F:pantetheine-phosphate adenylyltransferase activity"/>
    <property type="evidence" value="ECO:0007669"/>
    <property type="project" value="UniProtKB-UniRule"/>
</dbReference>
<gene>
    <name evidence="9" type="primary">coaD</name>
    <name evidence="11" type="ORF">EV138_7369</name>
</gene>
<dbReference type="Proteomes" id="UP000295151">
    <property type="component" value="Unassembled WGS sequence"/>
</dbReference>
<comment type="similarity">
    <text evidence="9">Belongs to the bacterial CoaD family.</text>
</comment>
<keyword evidence="7 9" id="KW-0173">Coenzyme A biosynthesis</keyword>
<organism evidence="11 12">
    <name type="scientific">Kribbella voronezhensis</name>
    <dbReference type="NCBI Taxonomy" id="2512212"/>
    <lineage>
        <taxon>Bacteria</taxon>
        <taxon>Bacillati</taxon>
        <taxon>Actinomycetota</taxon>
        <taxon>Actinomycetes</taxon>
        <taxon>Propionibacteriales</taxon>
        <taxon>Kribbellaceae</taxon>
        <taxon>Kribbella</taxon>
    </lineage>
</organism>
<comment type="subunit">
    <text evidence="9">Homohexamer.</text>
</comment>
<evidence type="ECO:0000256" key="5">
    <source>
        <dbReference type="ARBA" id="ARBA00022840"/>
    </source>
</evidence>
<evidence type="ECO:0000256" key="2">
    <source>
        <dbReference type="ARBA" id="ARBA00022679"/>
    </source>
</evidence>
<dbReference type="PANTHER" id="PTHR21342:SF1">
    <property type="entry name" value="PHOSPHOPANTETHEINE ADENYLYLTRANSFERASE"/>
    <property type="match status" value="1"/>
</dbReference>
<evidence type="ECO:0000256" key="9">
    <source>
        <dbReference type="HAMAP-Rule" id="MF_00151"/>
    </source>
</evidence>
<dbReference type="UniPathway" id="UPA00241">
    <property type="reaction ID" value="UER00355"/>
</dbReference>
<dbReference type="Pfam" id="PF01467">
    <property type="entry name" value="CTP_transf_like"/>
    <property type="match status" value="1"/>
</dbReference>
<evidence type="ECO:0000256" key="4">
    <source>
        <dbReference type="ARBA" id="ARBA00022741"/>
    </source>
</evidence>
<dbReference type="NCBIfam" id="TIGR01510">
    <property type="entry name" value="coaD_prev_kdtB"/>
    <property type="match status" value="1"/>
</dbReference>
<dbReference type="NCBIfam" id="TIGR00125">
    <property type="entry name" value="cyt_tran_rel"/>
    <property type="match status" value="1"/>
</dbReference>
<accession>A0A4R7SV71</accession>
<feature type="binding site" evidence="9">
    <location>
        <position position="17"/>
    </location>
    <ligand>
        <name>ATP</name>
        <dbReference type="ChEBI" id="CHEBI:30616"/>
    </ligand>
</feature>
<evidence type="ECO:0000313" key="11">
    <source>
        <dbReference type="EMBL" id="TDU82476.1"/>
    </source>
</evidence>
<dbReference type="GO" id="GO:0005524">
    <property type="term" value="F:ATP binding"/>
    <property type="evidence" value="ECO:0007669"/>
    <property type="project" value="UniProtKB-KW"/>
</dbReference>
<feature type="binding site" evidence="9">
    <location>
        <begin position="88"/>
        <end position="90"/>
    </location>
    <ligand>
        <name>ATP</name>
        <dbReference type="ChEBI" id="CHEBI:30616"/>
    </ligand>
</feature>
<feature type="binding site" evidence="9">
    <location>
        <position position="73"/>
    </location>
    <ligand>
        <name>substrate</name>
    </ligand>
</feature>
<dbReference type="InterPro" id="IPR001980">
    <property type="entry name" value="PPAT"/>
</dbReference>
<protein>
    <recommendedName>
        <fullName evidence="9">Phosphopantetheine adenylyltransferase</fullName>
        <ecNumber evidence="9">2.7.7.3</ecNumber>
    </recommendedName>
    <alternativeName>
        <fullName evidence="9">Dephospho-CoA pyrophosphorylase</fullName>
    </alternativeName>
    <alternativeName>
        <fullName evidence="9">Pantetheine-phosphate adenylyltransferase</fullName>
        <shortName evidence="9">PPAT</shortName>
    </alternativeName>
</protein>
<evidence type="ECO:0000256" key="7">
    <source>
        <dbReference type="ARBA" id="ARBA00022993"/>
    </source>
</evidence>
<dbReference type="AlphaFoldDB" id="A0A4R7SV71"/>
<dbReference type="PANTHER" id="PTHR21342">
    <property type="entry name" value="PHOSPHOPANTETHEINE ADENYLYLTRANSFERASE"/>
    <property type="match status" value="1"/>
</dbReference>
<comment type="catalytic activity">
    <reaction evidence="8 9">
        <text>(R)-4'-phosphopantetheine + ATP + H(+) = 3'-dephospho-CoA + diphosphate</text>
        <dbReference type="Rhea" id="RHEA:19801"/>
        <dbReference type="ChEBI" id="CHEBI:15378"/>
        <dbReference type="ChEBI" id="CHEBI:30616"/>
        <dbReference type="ChEBI" id="CHEBI:33019"/>
        <dbReference type="ChEBI" id="CHEBI:57328"/>
        <dbReference type="ChEBI" id="CHEBI:61723"/>
        <dbReference type="EC" id="2.7.7.3"/>
    </reaction>
</comment>
<proteinExistence type="inferred from homology"/>
<dbReference type="RefSeq" id="WP_133985270.1">
    <property type="nucleotide sequence ID" value="NZ_SOCE01000003.1"/>
</dbReference>
<sequence length="161" mass="17116">MSRAVFPGTFDPPTNGHLDVIGRAAAAFDEVIVAAGVNQSKQRLFSLEERVEMLTALAEPFGNVRVGTFEGLLVDYCRSEGAGVIVKGLRSGGDYDYELQMAQMNRKLSGVDTLFLPTATENGYISSSLVKEIAKLGGEVGEFLPPVVHAALLAKLGRGNG</sequence>
<feature type="binding site" evidence="9">
    <location>
        <position position="98"/>
    </location>
    <ligand>
        <name>ATP</name>
        <dbReference type="ChEBI" id="CHEBI:30616"/>
    </ligand>
</feature>
<feature type="binding site" evidence="9">
    <location>
        <begin position="9"/>
        <end position="10"/>
    </location>
    <ligand>
        <name>ATP</name>
        <dbReference type="ChEBI" id="CHEBI:30616"/>
    </ligand>
</feature>
<dbReference type="OrthoDB" id="9806661at2"/>
<keyword evidence="4 9" id="KW-0547">Nucleotide-binding</keyword>
<keyword evidence="5 9" id="KW-0067">ATP-binding</keyword>
<keyword evidence="2 9" id="KW-0808">Transferase</keyword>
<comment type="caution">
    <text evidence="11">The sequence shown here is derived from an EMBL/GenBank/DDBJ whole genome shotgun (WGS) entry which is preliminary data.</text>
</comment>
<evidence type="ECO:0000256" key="6">
    <source>
        <dbReference type="ARBA" id="ARBA00022842"/>
    </source>
</evidence>
<keyword evidence="12" id="KW-1185">Reference proteome</keyword>
<evidence type="ECO:0000259" key="10">
    <source>
        <dbReference type="Pfam" id="PF01467"/>
    </source>
</evidence>
<dbReference type="CDD" id="cd02163">
    <property type="entry name" value="PPAT"/>
    <property type="match status" value="1"/>
</dbReference>
<name>A0A4R7SV71_9ACTN</name>
<dbReference type="EC" id="2.7.7.3" evidence="9"/>
<dbReference type="Gene3D" id="3.40.50.620">
    <property type="entry name" value="HUPs"/>
    <property type="match status" value="1"/>
</dbReference>
<keyword evidence="1 9" id="KW-0963">Cytoplasm</keyword>
<dbReference type="HAMAP" id="MF_00151">
    <property type="entry name" value="PPAT_bact"/>
    <property type="match status" value="1"/>
</dbReference>
<comment type="subcellular location">
    <subcellularLocation>
        <location evidence="9">Cytoplasm</location>
    </subcellularLocation>
</comment>
<feature type="binding site" evidence="9">
    <location>
        <position position="9"/>
    </location>
    <ligand>
        <name>substrate</name>
    </ligand>
</feature>
<dbReference type="EMBL" id="SOCE01000003">
    <property type="protein sequence ID" value="TDU82476.1"/>
    <property type="molecule type" value="Genomic_DNA"/>
</dbReference>
<comment type="function">
    <text evidence="9">Reversibly transfers an adenylyl group from ATP to 4'-phosphopantetheine, yielding dephospho-CoA (dPCoA) and pyrophosphate.</text>
</comment>
<feature type="binding site" evidence="9">
    <location>
        <begin position="122"/>
        <end position="128"/>
    </location>
    <ligand>
        <name>ATP</name>
        <dbReference type="ChEBI" id="CHEBI:30616"/>
    </ligand>
</feature>
<dbReference type="InterPro" id="IPR014729">
    <property type="entry name" value="Rossmann-like_a/b/a_fold"/>
</dbReference>
<feature type="binding site" evidence="9">
    <location>
        <position position="87"/>
    </location>
    <ligand>
        <name>substrate</name>
    </ligand>
</feature>
<reference evidence="11 12" key="1">
    <citation type="submission" date="2019-03" db="EMBL/GenBank/DDBJ databases">
        <title>Genomic Encyclopedia of Type Strains, Phase III (KMG-III): the genomes of soil and plant-associated and newly described type strains.</title>
        <authorList>
            <person name="Whitman W."/>
        </authorList>
    </citation>
    <scope>NUCLEOTIDE SEQUENCE [LARGE SCALE GENOMIC DNA]</scope>
    <source>
        <strain evidence="11 12">VKM Ac-2575</strain>
    </source>
</reference>
<keyword evidence="3 9" id="KW-0548">Nucleotidyltransferase</keyword>
<feature type="site" description="Transition state stabilizer" evidence="9">
    <location>
        <position position="17"/>
    </location>
</feature>
<dbReference type="GO" id="GO:0015937">
    <property type="term" value="P:coenzyme A biosynthetic process"/>
    <property type="evidence" value="ECO:0007669"/>
    <property type="project" value="UniProtKB-UniRule"/>
</dbReference>
<keyword evidence="6 9" id="KW-0460">Magnesium</keyword>
<feature type="binding site" evidence="9">
    <location>
        <position position="41"/>
    </location>
    <ligand>
        <name>substrate</name>
    </ligand>
</feature>